<protein>
    <submittedName>
        <fullName evidence="3">SRPBCC domain-containing protein</fullName>
    </submittedName>
</protein>
<dbReference type="SUPFAM" id="SSF55961">
    <property type="entry name" value="Bet v1-like"/>
    <property type="match status" value="1"/>
</dbReference>
<dbReference type="RefSeq" id="WP_144246943.1">
    <property type="nucleotide sequence ID" value="NZ_VLPK01000001.1"/>
</dbReference>
<organism evidence="3 4">
    <name type="scientific">Mucilaginibacter corticis</name>
    <dbReference type="NCBI Taxonomy" id="2597670"/>
    <lineage>
        <taxon>Bacteria</taxon>
        <taxon>Pseudomonadati</taxon>
        <taxon>Bacteroidota</taxon>
        <taxon>Sphingobacteriia</taxon>
        <taxon>Sphingobacteriales</taxon>
        <taxon>Sphingobacteriaceae</taxon>
        <taxon>Mucilaginibacter</taxon>
    </lineage>
</organism>
<comment type="caution">
    <text evidence="3">The sequence shown here is derived from an EMBL/GenBank/DDBJ whole genome shotgun (WGS) entry which is preliminary data.</text>
</comment>
<dbReference type="CDD" id="cd07814">
    <property type="entry name" value="SRPBCC_CalC_Aha1-like"/>
    <property type="match status" value="1"/>
</dbReference>
<evidence type="ECO:0000313" key="4">
    <source>
        <dbReference type="Proteomes" id="UP000318733"/>
    </source>
</evidence>
<sequence length="162" mass="18506">MTHTTEILKDANNKQLNITREFSAPVEKVWKAWTEAEQLDKWWAPKPWKAITKSMDFKVGGFWLYCMAGPNGEKAWCRVDFTAINDGQSFDATATFCDKDGNIDKNFPPMYWHNQFMPTMSGSKVEIELSFDSEADLEQIVKMGFKEGFSMGLGNLDELLAE</sequence>
<dbReference type="Pfam" id="PF08327">
    <property type="entry name" value="AHSA1"/>
    <property type="match status" value="1"/>
</dbReference>
<comment type="similarity">
    <text evidence="1">Belongs to the AHA1 family.</text>
</comment>
<dbReference type="InterPro" id="IPR013538">
    <property type="entry name" value="ASHA1/2-like_C"/>
</dbReference>
<accession>A0A556MUA8</accession>
<evidence type="ECO:0000313" key="3">
    <source>
        <dbReference type="EMBL" id="TSJ43378.1"/>
    </source>
</evidence>
<reference evidence="3 4" key="1">
    <citation type="submission" date="2019-07" db="EMBL/GenBank/DDBJ databases">
        <authorList>
            <person name="Huq M.A."/>
        </authorList>
    </citation>
    <scope>NUCLEOTIDE SEQUENCE [LARGE SCALE GENOMIC DNA]</scope>
    <source>
        <strain evidence="3 4">MAH-19</strain>
    </source>
</reference>
<dbReference type="AlphaFoldDB" id="A0A556MUA8"/>
<keyword evidence="4" id="KW-1185">Reference proteome</keyword>
<name>A0A556MUA8_9SPHI</name>
<proteinExistence type="inferred from homology"/>
<dbReference type="InterPro" id="IPR023393">
    <property type="entry name" value="START-like_dom_sf"/>
</dbReference>
<dbReference type="EMBL" id="VLPK01000001">
    <property type="protein sequence ID" value="TSJ43378.1"/>
    <property type="molecule type" value="Genomic_DNA"/>
</dbReference>
<dbReference type="Gene3D" id="3.30.530.20">
    <property type="match status" value="1"/>
</dbReference>
<evidence type="ECO:0000256" key="1">
    <source>
        <dbReference type="ARBA" id="ARBA00006817"/>
    </source>
</evidence>
<dbReference type="Proteomes" id="UP000318733">
    <property type="component" value="Unassembled WGS sequence"/>
</dbReference>
<evidence type="ECO:0000259" key="2">
    <source>
        <dbReference type="Pfam" id="PF08327"/>
    </source>
</evidence>
<feature type="domain" description="Activator of Hsp90 ATPase homologue 1/2-like C-terminal" evidence="2">
    <location>
        <begin position="24"/>
        <end position="160"/>
    </location>
</feature>
<dbReference type="OrthoDB" id="9795306at2"/>
<gene>
    <name evidence="3" type="ORF">FO440_04060</name>
</gene>